<dbReference type="Proteomes" id="UP000476934">
    <property type="component" value="Unassembled WGS sequence"/>
</dbReference>
<dbReference type="Pfam" id="PF02645">
    <property type="entry name" value="DegV"/>
    <property type="match status" value="1"/>
</dbReference>
<evidence type="ECO:0000313" key="3">
    <source>
        <dbReference type="EMBL" id="NEY18846.1"/>
    </source>
</evidence>
<name>A0A6M0P2E8_9BACI</name>
<comment type="function">
    <text evidence="1">May bind long-chain fatty acids, such as palmitate, and may play a role in lipid transport or fatty acid metabolism.</text>
</comment>
<dbReference type="Gene3D" id="3.30.1180.10">
    <property type="match status" value="1"/>
</dbReference>
<dbReference type="GO" id="GO:0008289">
    <property type="term" value="F:lipid binding"/>
    <property type="evidence" value="ECO:0007669"/>
    <property type="project" value="UniProtKB-KW"/>
</dbReference>
<evidence type="ECO:0000313" key="4">
    <source>
        <dbReference type="Proteomes" id="UP000476934"/>
    </source>
</evidence>
<keyword evidence="2" id="KW-0446">Lipid-binding</keyword>
<dbReference type="InterPro" id="IPR050270">
    <property type="entry name" value="DegV_domain_contain"/>
</dbReference>
<dbReference type="EMBL" id="JAAIWK010000002">
    <property type="protein sequence ID" value="NEY18846.1"/>
    <property type="molecule type" value="Genomic_DNA"/>
</dbReference>
<dbReference type="PANTHER" id="PTHR33434">
    <property type="entry name" value="DEGV DOMAIN-CONTAINING PROTEIN DR_1986-RELATED"/>
    <property type="match status" value="1"/>
</dbReference>
<evidence type="ECO:0000256" key="1">
    <source>
        <dbReference type="ARBA" id="ARBA00003238"/>
    </source>
</evidence>
<dbReference type="AlphaFoldDB" id="A0A6M0P2E8"/>
<gene>
    <name evidence="3" type="ORF">G4D61_02540</name>
</gene>
<dbReference type="SUPFAM" id="SSF82549">
    <property type="entry name" value="DAK1/DegV-like"/>
    <property type="match status" value="1"/>
</dbReference>
<proteinExistence type="predicted"/>
<keyword evidence="4" id="KW-1185">Reference proteome</keyword>
<reference evidence="3 4" key="1">
    <citation type="submission" date="2020-03" db="EMBL/GenBank/DDBJ databases">
        <title>Bacillus aquiflavi sp. nov., isolated from yellow water of strong flavor Chinese baijiu in Yibin region of China.</title>
        <authorList>
            <person name="Xie J."/>
        </authorList>
    </citation>
    <scope>NUCLEOTIDE SEQUENCE [LARGE SCALE GENOMIC DNA]</scope>
    <source>
        <strain evidence="3 4">Gsoil 114</strain>
    </source>
</reference>
<sequence length="287" mass="32077">MNVQLFADSGCDLPLHFYKDNDIHLIPLTVYVEEKAYDDLIEINPKELFTFIRNGVETKTSQPSPDVFEKMFTNLATANQPGIYMAFSSELSGTYQTAVMIRNQVKETYPNLDLTIIDTKCASIGYGLVVKSAADLLKRGASKEEVIKDIELRSQHMEHIFTVEDLDFLARGGRLSKASAFLGGLLNIKPVLNVEEGKLIPLEKLRGRKKLFKRILDIMDERGVDLEHQLIGICHGDDEQSAEELKQLIQDRFGTKEFLINTIGSVIGSHAGPGTLAVFFLNEVNNA</sequence>
<dbReference type="PANTHER" id="PTHR33434:SF3">
    <property type="entry name" value="DEGV DOMAIN-CONTAINING PROTEIN YITS"/>
    <property type="match status" value="1"/>
</dbReference>
<dbReference type="InterPro" id="IPR043168">
    <property type="entry name" value="DegV_C"/>
</dbReference>
<dbReference type="PROSITE" id="PS51482">
    <property type="entry name" value="DEGV"/>
    <property type="match status" value="1"/>
</dbReference>
<organism evidence="3 4">
    <name type="scientific">Heyndrickxia ginsengihumi</name>
    <dbReference type="NCBI Taxonomy" id="363870"/>
    <lineage>
        <taxon>Bacteria</taxon>
        <taxon>Bacillati</taxon>
        <taxon>Bacillota</taxon>
        <taxon>Bacilli</taxon>
        <taxon>Bacillales</taxon>
        <taxon>Bacillaceae</taxon>
        <taxon>Heyndrickxia</taxon>
    </lineage>
</organism>
<protein>
    <submittedName>
        <fullName evidence="3">DegV family protein</fullName>
    </submittedName>
</protein>
<dbReference type="Gene3D" id="3.40.50.10170">
    <property type="match status" value="1"/>
</dbReference>
<dbReference type="NCBIfam" id="TIGR00762">
    <property type="entry name" value="DegV"/>
    <property type="match status" value="1"/>
</dbReference>
<comment type="caution">
    <text evidence="3">The sequence shown here is derived from an EMBL/GenBank/DDBJ whole genome shotgun (WGS) entry which is preliminary data.</text>
</comment>
<accession>A0A6M0P2E8</accession>
<evidence type="ECO:0000256" key="2">
    <source>
        <dbReference type="ARBA" id="ARBA00023121"/>
    </source>
</evidence>
<dbReference type="InterPro" id="IPR003797">
    <property type="entry name" value="DegV"/>
</dbReference>
<dbReference type="RefSeq" id="WP_025727520.1">
    <property type="nucleotide sequence ID" value="NZ_JAAIWK010000002.1"/>
</dbReference>